<evidence type="ECO:0000256" key="2">
    <source>
        <dbReference type="ARBA" id="ARBA00023033"/>
    </source>
</evidence>
<accession>A0A1W2FXG8</accession>
<protein>
    <submittedName>
        <fullName evidence="4">2-polyprenyl-6-methoxyphenol hydroxylase</fullName>
    </submittedName>
</protein>
<dbReference type="EMBL" id="FWXV01000015">
    <property type="protein sequence ID" value="SMD26615.1"/>
    <property type="molecule type" value="Genomic_DNA"/>
</dbReference>
<reference evidence="4 5" key="1">
    <citation type="submission" date="2017-04" db="EMBL/GenBank/DDBJ databases">
        <authorList>
            <person name="Afonso C.L."/>
            <person name="Miller P.J."/>
            <person name="Scott M.A."/>
            <person name="Spackman E."/>
            <person name="Goraichik I."/>
            <person name="Dimitrov K.M."/>
            <person name="Suarez D.L."/>
            <person name="Swayne D.E."/>
        </authorList>
    </citation>
    <scope>NUCLEOTIDE SEQUENCE [LARGE SCALE GENOMIC DNA]</scope>
    <source>
        <strain evidence="4 5">DSM 43828</strain>
    </source>
</reference>
<sequence>MTKALVIGGGIGGATAAMALQKAGIDSVVYEAYPTDAENIGAFLTVMNNGMTALRAIDVHQPVIDNSFAATGAEYISATGKWVNERKYPQNNGTINLPRTLKRGALNRIMHTELRARGIPVKHSKRLEHAETQADGTVVAHFADGTSDCGDLLIGADGLHSVTRKIIDPDAIQPRYVGLTILLGYTDKATPKSPPGLFQMYYGKRAFFGYIVDTNGETWWFARIPGPEIAKHALRDTPTEQWRRTAASFFTDDDIPAVEIIEKPGTIFPVNTYDLPSVRHWHNSSMVLLGDSAHAVSPSAGQGASLTVEDSVVLAKCLRDLPDLPTAFSTYENLRRNRVEQVIRTAMKADPAAIRLRVFHRLLHDLKISREETRGRHPHSWIYDYRLDWDSPIPT</sequence>
<dbReference type="InterPro" id="IPR002938">
    <property type="entry name" value="FAD-bd"/>
</dbReference>
<evidence type="ECO:0000256" key="1">
    <source>
        <dbReference type="ARBA" id="ARBA00023002"/>
    </source>
</evidence>
<dbReference type="GO" id="GO:0071949">
    <property type="term" value="F:FAD binding"/>
    <property type="evidence" value="ECO:0007669"/>
    <property type="project" value="InterPro"/>
</dbReference>
<evidence type="ECO:0000313" key="4">
    <source>
        <dbReference type="EMBL" id="SMD26615.1"/>
    </source>
</evidence>
<keyword evidence="2" id="KW-0503">Monooxygenase</keyword>
<evidence type="ECO:0000259" key="3">
    <source>
        <dbReference type="Pfam" id="PF01494"/>
    </source>
</evidence>
<dbReference type="PANTHER" id="PTHR13789:SF309">
    <property type="entry name" value="PUTATIVE (AFU_ORTHOLOGUE AFUA_6G14510)-RELATED"/>
    <property type="match status" value="1"/>
</dbReference>
<dbReference type="SUPFAM" id="SSF51905">
    <property type="entry name" value="FAD/NAD(P)-binding domain"/>
    <property type="match status" value="1"/>
</dbReference>
<dbReference type="PANTHER" id="PTHR13789">
    <property type="entry name" value="MONOOXYGENASE"/>
    <property type="match status" value="1"/>
</dbReference>
<organism evidence="4 5">
    <name type="scientific">Kibdelosporangium aridum</name>
    <dbReference type="NCBI Taxonomy" id="2030"/>
    <lineage>
        <taxon>Bacteria</taxon>
        <taxon>Bacillati</taxon>
        <taxon>Actinomycetota</taxon>
        <taxon>Actinomycetes</taxon>
        <taxon>Pseudonocardiales</taxon>
        <taxon>Pseudonocardiaceae</taxon>
        <taxon>Kibdelosporangium</taxon>
    </lineage>
</organism>
<dbReference type="Pfam" id="PF01494">
    <property type="entry name" value="FAD_binding_3"/>
    <property type="match status" value="1"/>
</dbReference>
<dbReference type="InterPro" id="IPR050493">
    <property type="entry name" value="FAD-dep_Monooxygenase_BioMet"/>
</dbReference>
<dbReference type="OrthoDB" id="9782160at2"/>
<dbReference type="AlphaFoldDB" id="A0A1W2FXG8"/>
<name>A0A1W2FXG8_KIBAR</name>
<dbReference type="RefSeq" id="WP_084434335.1">
    <property type="nucleotide sequence ID" value="NZ_FWXV01000015.1"/>
</dbReference>
<keyword evidence="1" id="KW-0560">Oxidoreductase</keyword>
<dbReference type="InterPro" id="IPR036188">
    <property type="entry name" value="FAD/NAD-bd_sf"/>
</dbReference>
<dbReference type="GO" id="GO:0004497">
    <property type="term" value="F:monooxygenase activity"/>
    <property type="evidence" value="ECO:0007669"/>
    <property type="project" value="UniProtKB-KW"/>
</dbReference>
<dbReference type="PRINTS" id="PR00420">
    <property type="entry name" value="RNGMNOXGNASE"/>
</dbReference>
<dbReference type="Gene3D" id="3.50.50.60">
    <property type="entry name" value="FAD/NAD(P)-binding domain"/>
    <property type="match status" value="1"/>
</dbReference>
<gene>
    <name evidence="4" type="ORF">SAMN05661093_10198</name>
</gene>
<dbReference type="Proteomes" id="UP000192674">
    <property type="component" value="Unassembled WGS sequence"/>
</dbReference>
<evidence type="ECO:0000313" key="5">
    <source>
        <dbReference type="Proteomes" id="UP000192674"/>
    </source>
</evidence>
<feature type="domain" description="FAD-binding" evidence="3">
    <location>
        <begin position="2"/>
        <end position="345"/>
    </location>
</feature>
<proteinExistence type="predicted"/>
<keyword evidence="5" id="KW-1185">Reference proteome</keyword>